<accession>A0A4Y2FKL6</accession>
<gene>
    <name evidence="3" type="ORF">AVEN_209184_1</name>
    <name evidence="2" type="ORF">AVEN_24156_1</name>
    <name evidence="1" type="ORF">AVEN_73140_1</name>
</gene>
<protein>
    <submittedName>
        <fullName evidence="1">Uncharacterized protein</fullName>
    </submittedName>
</protein>
<evidence type="ECO:0000313" key="3">
    <source>
        <dbReference type="EMBL" id="GBM42007.1"/>
    </source>
</evidence>
<reference evidence="1 4" key="1">
    <citation type="journal article" date="2019" name="Sci. Rep.">
        <title>Orb-weaving spider Araneus ventricosus genome elucidates the spidroin gene catalogue.</title>
        <authorList>
            <person name="Kono N."/>
            <person name="Nakamura H."/>
            <person name="Ohtoshi R."/>
            <person name="Moran D.A.P."/>
            <person name="Shinohara A."/>
            <person name="Yoshida Y."/>
            <person name="Fujiwara M."/>
            <person name="Mori M."/>
            <person name="Tomita M."/>
            <person name="Arakawa K."/>
        </authorList>
    </citation>
    <scope>NUCLEOTIDE SEQUENCE [LARGE SCALE GENOMIC DNA]</scope>
</reference>
<keyword evidence="4" id="KW-1185">Reference proteome</keyword>
<feature type="non-terminal residue" evidence="1">
    <location>
        <position position="44"/>
    </location>
</feature>
<evidence type="ECO:0000313" key="4">
    <source>
        <dbReference type="Proteomes" id="UP000499080"/>
    </source>
</evidence>
<dbReference type="EMBL" id="BGPR01174395">
    <property type="protein sequence ID" value="GBM41894.1"/>
    <property type="molecule type" value="Genomic_DNA"/>
</dbReference>
<dbReference type="EMBL" id="BGPR01174431">
    <property type="protein sequence ID" value="GBM42007.1"/>
    <property type="molecule type" value="Genomic_DNA"/>
</dbReference>
<dbReference type="AlphaFoldDB" id="A0A4Y2FKL6"/>
<evidence type="ECO:0000313" key="2">
    <source>
        <dbReference type="EMBL" id="GBM41894.1"/>
    </source>
</evidence>
<name>A0A4Y2FKL6_ARAVE</name>
<proteinExistence type="predicted"/>
<organism evidence="1 4">
    <name type="scientific">Araneus ventricosus</name>
    <name type="common">Orbweaver spider</name>
    <name type="synonym">Epeira ventricosa</name>
    <dbReference type="NCBI Taxonomy" id="182803"/>
    <lineage>
        <taxon>Eukaryota</taxon>
        <taxon>Metazoa</taxon>
        <taxon>Ecdysozoa</taxon>
        <taxon>Arthropoda</taxon>
        <taxon>Chelicerata</taxon>
        <taxon>Arachnida</taxon>
        <taxon>Araneae</taxon>
        <taxon>Araneomorphae</taxon>
        <taxon>Entelegynae</taxon>
        <taxon>Araneoidea</taxon>
        <taxon>Araneidae</taxon>
        <taxon>Araneus</taxon>
    </lineage>
</organism>
<evidence type="ECO:0000313" key="1">
    <source>
        <dbReference type="EMBL" id="GBM41557.1"/>
    </source>
</evidence>
<dbReference type="EMBL" id="BGPR01174281">
    <property type="protein sequence ID" value="GBM41557.1"/>
    <property type="molecule type" value="Genomic_DNA"/>
</dbReference>
<comment type="caution">
    <text evidence="1">The sequence shown here is derived from an EMBL/GenBank/DDBJ whole genome shotgun (WGS) entry which is preliminary data.</text>
</comment>
<dbReference type="Proteomes" id="UP000499080">
    <property type="component" value="Unassembled WGS sequence"/>
</dbReference>
<sequence>MNFVDSSWVLYAYLLSCFSFPPTSEEITEQKCFLYLTDTSAGRE</sequence>